<feature type="compositionally biased region" description="Basic and acidic residues" evidence="1">
    <location>
        <begin position="336"/>
        <end position="361"/>
    </location>
</feature>
<dbReference type="CDD" id="cd12087">
    <property type="entry name" value="TM_EGFR-like"/>
    <property type="match status" value="1"/>
</dbReference>
<dbReference type="PANTHER" id="PTHR16861:SF4">
    <property type="entry name" value="SH3 DOMAIN PROTEIN (AFU_ORTHOLOGUE AFUA_1G13610)"/>
    <property type="match status" value="1"/>
</dbReference>
<reference evidence="3" key="1">
    <citation type="journal article" date="2020" name="Stud. Mycol.">
        <title>101 Dothideomycetes genomes: a test case for predicting lifestyles and emergence of pathogens.</title>
        <authorList>
            <person name="Haridas S."/>
            <person name="Albert R."/>
            <person name="Binder M."/>
            <person name="Bloem J."/>
            <person name="Labutti K."/>
            <person name="Salamov A."/>
            <person name="Andreopoulos B."/>
            <person name="Baker S."/>
            <person name="Barry K."/>
            <person name="Bills G."/>
            <person name="Bluhm B."/>
            <person name="Cannon C."/>
            <person name="Castanera R."/>
            <person name="Culley D."/>
            <person name="Daum C."/>
            <person name="Ezra D."/>
            <person name="Gonzalez J."/>
            <person name="Henrissat B."/>
            <person name="Kuo A."/>
            <person name="Liang C."/>
            <person name="Lipzen A."/>
            <person name="Lutzoni F."/>
            <person name="Magnuson J."/>
            <person name="Mondo S."/>
            <person name="Nolan M."/>
            <person name="Ohm R."/>
            <person name="Pangilinan J."/>
            <person name="Park H.-J."/>
            <person name="Ramirez L."/>
            <person name="Alfaro M."/>
            <person name="Sun H."/>
            <person name="Tritt A."/>
            <person name="Yoshinaga Y."/>
            <person name="Zwiers L.-H."/>
            <person name="Turgeon B."/>
            <person name="Goodwin S."/>
            <person name="Spatafora J."/>
            <person name="Crous P."/>
            <person name="Grigoriev I."/>
        </authorList>
    </citation>
    <scope>NUCLEOTIDE SEQUENCE</scope>
    <source>
        <strain evidence="3">CBS 121410</strain>
    </source>
</reference>
<evidence type="ECO:0000256" key="2">
    <source>
        <dbReference type="SAM" id="Phobius"/>
    </source>
</evidence>
<name>A0A9P4HTA3_9PEZI</name>
<keyword evidence="2" id="KW-1133">Transmembrane helix</keyword>
<dbReference type="EMBL" id="ML978719">
    <property type="protein sequence ID" value="KAF2087595.1"/>
    <property type="molecule type" value="Genomic_DNA"/>
</dbReference>
<dbReference type="AlphaFoldDB" id="A0A9P4HTA3"/>
<keyword evidence="4" id="KW-1185">Reference proteome</keyword>
<protein>
    <recommendedName>
        <fullName evidence="5">Mid2 domain-containing protein</fullName>
    </recommendedName>
</protein>
<sequence length="361" mass="36954">MSSPATLLTSSSAASATATANSVDALTTTFSPPATCTQNHLTILSSPGYMIWVNEPVPVPSTTVSACYPSQFLDGYTSTSSSSIAPFISPLVCPDGWVTAMTGPSSYIACCPTGYELAPPTVTVSPSRPAYGGTCYSNFASGQTVNITVYNSASLVATSTWLASDSTDQAYGHVIDGIAAYIPTTAANATTAAISTPPTSSTPAPTTSSSPSSSSLSGGAIAGIVIGICALLALLVASTFFLLRRRKHRLGRSQSRTHEVDASGSAIAEKDGSNPYAGNDGKAAELYSPADTTAELPSPPAMHELDGGQDGFPVEMGTGTERGEKEGGRVGVGRAVEMEGEGRLDGGRKEDEKLPGDRFVQ</sequence>
<gene>
    <name evidence="3" type="ORF">K490DRAFT_65426</name>
</gene>
<organism evidence="3 4">
    <name type="scientific">Saccharata proteae CBS 121410</name>
    <dbReference type="NCBI Taxonomy" id="1314787"/>
    <lineage>
        <taxon>Eukaryota</taxon>
        <taxon>Fungi</taxon>
        <taxon>Dikarya</taxon>
        <taxon>Ascomycota</taxon>
        <taxon>Pezizomycotina</taxon>
        <taxon>Dothideomycetes</taxon>
        <taxon>Dothideomycetes incertae sedis</taxon>
        <taxon>Botryosphaeriales</taxon>
        <taxon>Saccharataceae</taxon>
        <taxon>Saccharata</taxon>
    </lineage>
</organism>
<evidence type="ECO:0008006" key="5">
    <source>
        <dbReference type="Google" id="ProtNLM"/>
    </source>
</evidence>
<proteinExistence type="predicted"/>
<dbReference type="Proteomes" id="UP000799776">
    <property type="component" value="Unassembled WGS sequence"/>
</dbReference>
<dbReference type="PANTHER" id="PTHR16861">
    <property type="entry name" value="GLYCOPROTEIN 38"/>
    <property type="match status" value="1"/>
</dbReference>
<evidence type="ECO:0000256" key="1">
    <source>
        <dbReference type="SAM" id="MobiDB-lite"/>
    </source>
</evidence>
<comment type="caution">
    <text evidence="3">The sequence shown here is derived from an EMBL/GenBank/DDBJ whole genome shotgun (WGS) entry which is preliminary data.</text>
</comment>
<feature type="region of interest" description="Disordered" evidence="1">
    <location>
        <begin position="193"/>
        <end position="214"/>
    </location>
</feature>
<evidence type="ECO:0000313" key="3">
    <source>
        <dbReference type="EMBL" id="KAF2087595.1"/>
    </source>
</evidence>
<feature type="transmembrane region" description="Helical" evidence="2">
    <location>
        <begin position="220"/>
        <end position="243"/>
    </location>
</feature>
<evidence type="ECO:0000313" key="4">
    <source>
        <dbReference type="Proteomes" id="UP000799776"/>
    </source>
</evidence>
<feature type="region of interest" description="Disordered" evidence="1">
    <location>
        <begin position="251"/>
        <end position="361"/>
    </location>
</feature>
<accession>A0A9P4HTA3</accession>
<keyword evidence="2" id="KW-0472">Membrane</keyword>
<keyword evidence="2" id="KW-0812">Transmembrane</keyword>
<dbReference type="OrthoDB" id="5985073at2759"/>